<dbReference type="AlphaFoldDB" id="A0A271J485"/>
<evidence type="ECO:0000256" key="1">
    <source>
        <dbReference type="SAM" id="MobiDB-lite"/>
    </source>
</evidence>
<evidence type="ECO:0000256" key="2">
    <source>
        <dbReference type="SAM" id="Phobius"/>
    </source>
</evidence>
<protein>
    <submittedName>
        <fullName evidence="3">Uncharacterized protein</fullName>
    </submittedName>
</protein>
<feature type="region of interest" description="Disordered" evidence="1">
    <location>
        <begin position="233"/>
        <end position="286"/>
    </location>
</feature>
<gene>
    <name evidence="3" type="ORF">BSZ37_18875</name>
</gene>
<evidence type="ECO:0000313" key="3">
    <source>
        <dbReference type="EMBL" id="PAP78336.1"/>
    </source>
</evidence>
<evidence type="ECO:0000313" key="4">
    <source>
        <dbReference type="Proteomes" id="UP000216339"/>
    </source>
</evidence>
<sequence length="286" mass="29897">MSDRTYSEREIAAILARAAEGQRRGLDGEDAPGLTLSEIERAGTEAGLDPSLVRRAAADLDAGLLALDVDRPGTTVVERWVDAPLRLAVWEDAVAALQVRHGPGSADTLARAHEGASQEWTHTTLSGSRTTVTASPRGGRTRVRVVTVDGGSADPRWQSAVLAGVVGLTLGMLAGAGVAEGLGWGDFAGVAALLLTLAVVTAIGTPLLMRSTERRRARQAAEAERLADELARSFELGRSPEAPATESPAVEAAAEPQIDPSLLDASPEDDSVAGTLPAHLRRRDRS</sequence>
<dbReference type="Proteomes" id="UP000216339">
    <property type="component" value="Unassembled WGS sequence"/>
</dbReference>
<dbReference type="EMBL" id="MQWD01000001">
    <property type="protein sequence ID" value="PAP78336.1"/>
    <property type="molecule type" value="Genomic_DNA"/>
</dbReference>
<organism evidence="3 4">
    <name type="scientific">Rubrivirga marina</name>
    <dbReference type="NCBI Taxonomy" id="1196024"/>
    <lineage>
        <taxon>Bacteria</taxon>
        <taxon>Pseudomonadati</taxon>
        <taxon>Rhodothermota</taxon>
        <taxon>Rhodothermia</taxon>
        <taxon>Rhodothermales</taxon>
        <taxon>Rubricoccaceae</taxon>
        <taxon>Rubrivirga</taxon>
    </lineage>
</organism>
<keyword evidence="2" id="KW-0812">Transmembrane</keyword>
<keyword evidence="2" id="KW-1133">Transmembrane helix</keyword>
<accession>A0A271J485</accession>
<comment type="caution">
    <text evidence="3">The sequence shown here is derived from an EMBL/GenBank/DDBJ whole genome shotgun (WGS) entry which is preliminary data.</text>
</comment>
<name>A0A271J485_9BACT</name>
<proteinExistence type="predicted"/>
<keyword evidence="4" id="KW-1185">Reference proteome</keyword>
<feature type="transmembrane region" description="Helical" evidence="2">
    <location>
        <begin position="190"/>
        <end position="209"/>
    </location>
</feature>
<feature type="transmembrane region" description="Helical" evidence="2">
    <location>
        <begin position="160"/>
        <end position="178"/>
    </location>
</feature>
<keyword evidence="2" id="KW-0472">Membrane</keyword>
<reference evidence="3 4" key="1">
    <citation type="submission" date="2016-11" db="EMBL/GenBank/DDBJ databases">
        <title>Study of marine rhodopsin-containing bacteria.</title>
        <authorList>
            <person name="Yoshizawa S."/>
            <person name="Kumagai Y."/>
            <person name="Kogure K."/>
        </authorList>
    </citation>
    <scope>NUCLEOTIDE SEQUENCE [LARGE SCALE GENOMIC DNA]</scope>
    <source>
        <strain evidence="3 4">SAORIC-28</strain>
    </source>
</reference>
<dbReference type="RefSeq" id="WP_095512022.1">
    <property type="nucleotide sequence ID" value="NZ_MQWD01000001.1"/>
</dbReference>